<protein>
    <submittedName>
        <fullName evidence="1">Uncharacterized protein</fullName>
    </submittedName>
</protein>
<gene>
    <name evidence="1" type="ORF">OCBIM_22021909mg</name>
</gene>
<dbReference type="PANTHER" id="PTHR15711:SF22">
    <property type="entry name" value="RAP-GAP DOMAIN-CONTAINING PROTEIN"/>
    <property type="match status" value="1"/>
</dbReference>
<reference evidence="1" key="1">
    <citation type="submission" date="2015-07" db="EMBL/GenBank/DDBJ databases">
        <title>MeaNS - Measles Nucleotide Surveillance Program.</title>
        <authorList>
            <person name="Tran T."/>
            <person name="Druce J."/>
        </authorList>
    </citation>
    <scope>NUCLEOTIDE SEQUENCE</scope>
    <source>
        <strain evidence="1">UCB-OBI-ISO-001</strain>
        <tissue evidence="1">Gonad</tissue>
    </source>
</reference>
<organism evidence="1">
    <name type="scientific">Octopus bimaculoides</name>
    <name type="common">California two-spotted octopus</name>
    <dbReference type="NCBI Taxonomy" id="37653"/>
    <lineage>
        <taxon>Eukaryota</taxon>
        <taxon>Metazoa</taxon>
        <taxon>Spiralia</taxon>
        <taxon>Lophotrochozoa</taxon>
        <taxon>Mollusca</taxon>
        <taxon>Cephalopoda</taxon>
        <taxon>Coleoidea</taxon>
        <taxon>Octopodiformes</taxon>
        <taxon>Octopoda</taxon>
        <taxon>Incirrata</taxon>
        <taxon>Octopodidae</taxon>
        <taxon>Octopus</taxon>
    </lineage>
</organism>
<evidence type="ECO:0000313" key="1">
    <source>
        <dbReference type="EMBL" id="KOF62766.1"/>
    </source>
</evidence>
<dbReference type="AlphaFoldDB" id="A0A0L8FH80"/>
<dbReference type="InterPro" id="IPR035974">
    <property type="entry name" value="Rap/Ran-GAP_sf"/>
</dbReference>
<dbReference type="SUPFAM" id="SSF111347">
    <property type="entry name" value="Rap/Ran-GAP"/>
    <property type="match status" value="1"/>
</dbReference>
<dbReference type="Pfam" id="PF21022">
    <property type="entry name" value="Rap-GAP_dimer"/>
    <property type="match status" value="1"/>
</dbReference>
<dbReference type="GO" id="GO:0005737">
    <property type="term" value="C:cytoplasm"/>
    <property type="evidence" value="ECO:0007669"/>
    <property type="project" value="TreeGrafter"/>
</dbReference>
<dbReference type="EMBL" id="KQ432421">
    <property type="protein sequence ID" value="KOF62766.1"/>
    <property type="molecule type" value="Genomic_DNA"/>
</dbReference>
<dbReference type="GO" id="GO:0051056">
    <property type="term" value="P:regulation of small GTPase mediated signal transduction"/>
    <property type="evidence" value="ECO:0007669"/>
    <property type="project" value="InterPro"/>
</dbReference>
<name>A0A0L8FH80_OCTBM</name>
<dbReference type="InterPro" id="IPR050989">
    <property type="entry name" value="Rap1_Ran_GAP"/>
</dbReference>
<proteinExistence type="predicted"/>
<dbReference type="GO" id="GO:0005096">
    <property type="term" value="F:GTPase activator activity"/>
    <property type="evidence" value="ECO:0007669"/>
    <property type="project" value="InterPro"/>
</dbReference>
<dbReference type="PANTHER" id="PTHR15711">
    <property type="entry name" value="RAP GTPASE-ACTIVATING PROTEIN"/>
    <property type="match status" value="1"/>
</dbReference>
<accession>A0A0L8FH80</accession>
<dbReference type="Gene3D" id="3.30.1120.160">
    <property type="match status" value="1"/>
</dbReference>
<dbReference type="STRING" id="37653.A0A0L8FH80"/>
<sequence>MIVQMQANGYRLEEASLNPGKVKLETSKFEDAKVYRKDFRGKEHINYIMYDETIGPIVMSIKLENMSSSEQIYIILRTRQFTKRKLVQFNKNDNPTPQSLARVNMDPFLRF</sequence>
<dbReference type="OrthoDB" id="2499658at2759"/>